<proteinExistence type="predicted"/>
<evidence type="ECO:0000313" key="3">
    <source>
        <dbReference type="Proteomes" id="UP000315303"/>
    </source>
</evidence>
<comment type="caution">
    <text evidence="2">The sequence shown here is derived from an EMBL/GenBank/DDBJ whole genome shotgun (WGS) entry which is preliminary data.</text>
</comment>
<evidence type="ECO:0000256" key="1">
    <source>
        <dbReference type="SAM" id="MobiDB-lite"/>
    </source>
</evidence>
<accession>A0A502KUE0</accession>
<keyword evidence="3" id="KW-1185">Reference proteome</keyword>
<sequence>MKESAIITNNVESINGGRMVSSISNSSGQNAVADILKQQNKQVEEQRTKASDEQRRQEQLKAEQAAKAEQTKQAIDESRGNNINISV</sequence>
<feature type="region of interest" description="Disordered" evidence="1">
    <location>
        <begin position="39"/>
        <end position="87"/>
    </location>
</feature>
<evidence type="ECO:0000313" key="2">
    <source>
        <dbReference type="EMBL" id="TPH14049.1"/>
    </source>
</evidence>
<reference evidence="2 3" key="1">
    <citation type="submission" date="2019-01" db="EMBL/GenBank/DDBJ databases">
        <title>Litorilituus lipolytica sp. nov., isolated from intertidal sand of the Yellow Sea in China.</title>
        <authorList>
            <person name="Liu A."/>
        </authorList>
    </citation>
    <scope>NUCLEOTIDE SEQUENCE [LARGE SCALE GENOMIC DNA]</scope>
    <source>
        <strain evidence="2 3">RZ04</strain>
    </source>
</reference>
<dbReference type="RefSeq" id="WP_140604326.1">
    <property type="nucleotide sequence ID" value="NZ_SAWY01000027.1"/>
</dbReference>
<dbReference type="Proteomes" id="UP000315303">
    <property type="component" value="Unassembled WGS sequence"/>
</dbReference>
<dbReference type="AlphaFoldDB" id="A0A502KUE0"/>
<dbReference type="OrthoDB" id="9927464at2"/>
<dbReference type="EMBL" id="SAWY01000027">
    <property type="protein sequence ID" value="TPH14049.1"/>
    <property type="molecule type" value="Genomic_DNA"/>
</dbReference>
<protein>
    <submittedName>
        <fullName evidence="2">Uncharacterized protein</fullName>
    </submittedName>
</protein>
<organism evidence="2 3">
    <name type="scientific">Litorilituus lipolyticus</name>
    <dbReference type="NCBI Taxonomy" id="2491017"/>
    <lineage>
        <taxon>Bacteria</taxon>
        <taxon>Pseudomonadati</taxon>
        <taxon>Pseudomonadota</taxon>
        <taxon>Gammaproteobacteria</taxon>
        <taxon>Alteromonadales</taxon>
        <taxon>Colwelliaceae</taxon>
        <taxon>Litorilituus</taxon>
    </lineage>
</organism>
<gene>
    <name evidence="2" type="ORF">EPA86_13160</name>
</gene>
<name>A0A502KUE0_9GAMM</name>
<feature type="compositionally biased region" description="Basic and acidic residues" evidence="1">
    <location>
        <begin position="42"/>
        <end position="79"/>
    </location>
</feature>